<evidence type="ECO:0000313" key="2">
    <source>
        <dbReference type="Proteomes" id="UP000054032"/>
    </source>
</evidence>
<dbReference type="KEGG" id="bor:COCMIDRAFT_21305"/>
<sequence>MALENKQRREKLVHVYTPSYLQPALQSAGRTCYTYMSIYDLQPGADVIRKEIWQAGRQAGGEKKKEIKACSKEWMHQATMSKPQKLKLWRATARISPSRHSAEA</sequence>
<dbReference type="Proteomes" id="UP000054032">
    <property type="component" value="Unassembled WGS sequence"/>
</dbReference>
<organism evidence="1 2">
    <name type="scientific">Bipolaris oryzae ATCC 44560</name>
    <dbReference type="NCBI Taxonomy" id="930090"/>
    <lineage>
        <taxon>Eukaryota</taxon>
        <taxon>Fungi</taxon>
        <taxon>Dikarya</taxon>
        <taxon>Ascomycota</taxon>
        <taxon>Pezizomycotina</taxon>
        <taxon>Dothideomycetes</taxon>
        <taxon>Pleosporomycetidae</taxon>
        <taxon>Pleosporales</taxon>
        <taxon>Pleosporineae</taxon>
        <taxon>Pleosporaceae</taxon>
        <taxon>Bipolaris</taxon>
    </lineage>
</organism>
<keyword evidence="2" id="KW-1185">Reference proteome</keyword>
<dbReference type="GeneID" id="19120041"/>
<dbReference type="HOGENOM" id="CLU_2249621_0_0_1"/>
<name>W6ZHK0_COCMI</name>
<gene>
    <name evidence="1" type="ORF">COCMIDRAFT_21305</name>
</gene>
<dbReference type="AlphaFoldDB" id="W6ZHK0"/>
<protein>
    <submittedName>
        <fullName evidence="1">Uncharacterized protein</fullName>
    </submittedName>
</protein>
<proteinExistence type="predicted"/>
<evidence type="ECO:0000313" key="1">
    <source>
        <dbReference type="EMBL" id="EUC51322.1"/>
    </source>
</evidence>
<dbReference type="RefSeq" id="XP_007682100.1">
    <property type="nucleotide sequence ID" value="XM_007683910.1"/>
</dbReference>
<reference evidence="1 2" key="1">
    <citation type="journal article" date="2013" name="PLoS Genet.">
        <title>Comparative genome structure, secondary metabolite, and effector coding capacity across Cochliobolus pathogens.</title>
        <authorList>
            <person name="Condon B.J."/>
            <person name="Leng Y."/>
            <person name="Wu D."/>
            <person name="Bushley K.E."/>
            <person name="Ohm R.A."/>
            <person name="Otillar R."/>
            <person name="Martin J."/>
            <person name="Schackwitz W."/>
            <person name="Grimwood J."/>
            <person name="MohdZainudin N."/>
            <person name="Xue C."/>
            <person name="Wang R."/>
            <person name="Manning V.A."/>
            <person name="Dhillon B."/>
            <person name="Tu Z.J."/>
            <person name="Steffenson B.J."/>
            <person name="Salamov A."/>
            <person name="Sun H."/>
            <person name="Lowry S."/>
            <person name="LaButti K."/>
            <person name="Han J."/>
            <person name="Copeland A."/>
            <person name="Lindquist E."/>
            <person name="Barry K."/>
            <person name="Schmutz J."/>
            <person name="Baker S.E."/>
            <person name="Ciuffetti L.M."/>
            <person name="Grigoriev I.V."/>
            <person name="Zhong S."/>
            <person name="Turgeon B.G."/>
        </authorList>
    </citation>
    <scope>NUCLEOTIDE SEQUENCE [LARGE SCALE GENOMIC DNA]</scope>
    <source>
        <strain evidence="1 2">ATCC 44560</strain>
    </source>
</reference>
<dbReference type="EMBL" id="KI963918">
    <property type="protein sequence ID" value="EUC51322.1"/>
    <property type="molecule type" value="Genomic_DNA"/>
</dbReference>
<accession>W6ZHK0</accession>